<dbReference type="EMBL" id="JAJSOF020000031">
    <property type="protein sequence ID" value="KAJ4431243.1"/>
    <property type="molecule type" value="Genomic_DNA"/>
</dbReference>
<evidence type="ECO:0000313" key="2">
    <source>
        <dbReference type="EMBL" id="KAJ4431243.1"/>
    </source>
</evidence>
<comment type="caution">
    <text evidence="2">The sequence shown here is derived from an EMBL/GenBank/DDBJ whole genome shotgun (WGS) entry which is preliminary data.</text>
</comment>
<sequence length="129" mass="14355">MAGLCEGGSERAGSLKAIYKLKDKIKHFGFAVRTLFITTFGRTIVGYMNKKGRQRSYPAERLPEVGFLAPLCGAFSGLLLSFLIRYIVSYKQNSARTLRGAHAIPLLPLPCGRHKSMLGMEEYVICVRQ</sequence>
<protein>
    <submittedName>
        <fullName evidence="2">Uncharacterized protein</fullName>
    </submittedName>
</protein>
<reference evidence="2 3" key="1">
    <citation type="journal article" date="2022" name="Allergy">
        <title>Genome assembly and annotation of Periplaneta americana reveal a comprehensive cockroach allergen profile.</title>
        <authorList>
            <person name="Wang L."/>
            <person name="Xiong Q."/>
            <person name="Saelim N."/>
            <person name="Wang L."/>
            <person name="Nong W."/>
            <person name="Wan A.T."/>
            <person name="Shi M."/>
            <person name="Liu X."/>
            <person name="Cao Q."/>
            <person name="Hui J.H.L."/>
            <person name="Sookrung N."/>
            <person name="Leung T.F."/>
            <person name="Tungtrongchitr A."/>
            <person name="Tsui S.K.W."/>
        </authorList>
    </citation>
    <scope>NUCLEOTIDE SEQUENCE [LARGE SCALE GENOMIC DNA]</scope>
    <source>
        <strain evidence="2">PWHHKU_190912</strain>
    </source>
</reference>
<keyword evidence="3" id="KW-1185">Reference proteome</keyword>
<feature type="transmembrane region" description="Helical" evidence="1">
    <location>
        <begin position="68"/>
        <end position="88"/>
    </location>
</feature>
<organism evidence="2 3">
    <name type="scientific">Periplaneta americana</name>
    <name type="common">American cockroach</name>
    <name type="synonym">Blatta americana</name>
    <dbReference type="NCBI Taxonomy" id="6978"/>
    <lineage>
        <taxon>Eukaryota</taxon>
        <taxon>Metazoa</taxon>
        <taxon>Ecdysozoa</taxon>
        <taxon>Arthropoda</taxon>
        <taxon>Hexapoda</taxon>
        <taxon>Insecta</taxon>
        <taxon>Pterygota</taxon>
        <taxon>Neoptera</taxon>
        <taxon>Polyneoptera</taxon>
        <taxon>Dictyoptera</taxon>
        <taxon>Blattodea</taxon>
        <taxon>Blattoidea</taxon>
        <taxon>Blattidae</taxon>
        <taxon>Blattinae</taxon>
        <taxon>Periplaneta</taxon>
    </lineage>
</organism>
<proteinExistence type="predicted"/>
<evidence type="ECO:0000256" key="1">
    <source>
        <dbReference type="SAM" id="Phobius"/>
    </source>
</evidence>
<name>A0ABQ8SBD5_PERAM</name>
<dbReference type="Proteomes" id="UP001148838">
    <property type="component" value="Unassembled WGS sequence"/>
</dbReference>
<keyword evidence="1" id="KW-1133">Transmembrane helix</keyword>
<gene>
    <name evidence="2" type="ORF">ANN_19840</name>
</gene>
<evidence type="ECO:0000313" key="3">
    <source>
        <dbReference type="Proteomes" id="UP001148838"/>
    </source>
</evidence>
<keyword evidence="1" id="KW-0812">Transmembrane</keyword>
<accession>A0ABQ8SBD5</accession>
<keyword evidence="1" id="KW-0472">Membrane</keyword>
<feature type="transmembrane region" description="Helical" evidence="1">
    <location>
        <begin position="30"/>
        <end position="48"/>
    </location>
</feature>